<evidence type="ECO:0000313" key="5">
    <source>
        <dbReference type="Proteomes" id="UP000265719"/>
    </source>
</evidence>
<dbReference type="GO" id="GO:0003700">
    <property type="term" value="F:DNA-binding transcription factor activity"/>
    <property type="evidence" value="ECO:0007669"/>
    <property type="project" value="TreeGrafter"/>
</dbReference>
<sequence length="225" mass="24173">MSETSQPAPRRPSRAATDRGDGRAARARATRARILAAATRLFTASGYTATSIGAIAAEAGVGEQTVYYSFGTKRAVLTRALDVAVAGDDAPVPTLERPWVRAALDTPDPAEQVRLQVAGAGDIHLRAAPLLDVVRSAAATDPDLAEVWNTNVEQRHTVQRVLAEALARKAPLRGGMGVDDAADIALALLSPETYHLLVRVRGWTHERWRSWAADALLRQLLDTSR</sequence>
<keyword evidence="2" id="KW-0238">DNA-binding</keyword>
<proteinExistence type="predicted"/>
<keyword evidence="1" id="KW-0805">Transcription regulation</keyword>
<evidence type="ECO:0000256" key="2">
    <source>
        <dbReference type="ARBA" id="ARBA00023125"/>
    </source>
</evidence>
<reference evidence="4" key="1">
    <citation type="submission" date="2020-10" db="EMBL/GenBank/DDBJ databases">
        <title>De novo genome project of the cellulose decomposer Thermobifida halotolerans type strain.</title>
        <authorList>
            <person name="Nagy I."/>
            <person name="Horvath B."/>
            <person name="Kukolya J."/>
            <person name="Nagy I."/>
            <person name="Orsini M."/>
        </authorList>
    </citation>
    <scope>NUCLEOTIDE SEQUENCE</scope>
    <source>
        <strain evidence="4">DSM 44931</strain>
    </source>
</reference>
<dbReference type="GO" id="GO:0000976">
    <property type="term" value="F:transcription cis-regulatory region binding"/>
    <property type="evidence" value="ECO:0007669"/>
    <property type="project" value="TreeGrafter"/>
</dbReference>
<gene>
    <name evidence="4" type="ORF">NI17_008645</name>
</gene>
<dbReference type="PROSITE" id="PS50977">
    <property type="entry name" value="HTH_TETR_2"/>
    <property type="match status" value="1"/>
</dbReference>
<dbReference type="InterPro" id="IPR001647">
    <property type="entry name" value="HTH_TetR"/>
</dbReference>
<dbReference type="EMBL" id="CP063196">
    <property type="protein sequence ID" value="UOE21193.1"/>
    <property type="molecule type" value="Genomic_DNA"/>
</dbReference>
<dbReference type="KEGG" id="thao:NI17_008645"/>
<accession>A0A399G7K1</accession>
<name>A0A399G7K1_9ACTN</name>
<dbReference type="PRINTS" id="PR00455">
    <property type="entry name" value="HTHTETR"/>
</dbReference>
<keyword evidence="5" id="KW-1185">Reference proteome</keyword>
<protein>
    <submittedName>
        <fullName evidence="4">Helix-turn-helix transcriptional regulator</fullName>
    </submittedName>
</protein>
<keyword evidence="3" id="KW-0804">Transcription</keyword>
<evidence type="ECO:0000256" key="3">
    <source>
        <dbReference type="ARBA" id="ARBA00023163"/>
    </source>
</evidence>
<evidence type="ECO:0000313" key="4">
    <source>
        <dbReference type="EMBL" id="UOE21193.1"/>
    </source>
</evidence>
<dbReference type="InterPro" id="IPR050109">
    <property type="entry name" value="HTH-type_TetR-like_transc_reg"/>
</dbReference>
<dbReference type="Gene3D" id="1.10.357.10">
    <property type="entry name" value="Tetracycline Repressor, domain 2"/>
    <property type="match status" value="1"/>
</dbReference>
<dbReference type="Proteomes" id="UP000265719">
    <property type="component" value="Chromosome"/>
</dbReference>
<evidence type="ECO:0000256" key="1">
    <source>
        <dbReference type="ARBA" id="ARBA00023015"/>
    </source>
</evidence>
<dbReference type="InterPro" id="IPR009057">
    <property type="entry name" value="Homeodomain-like_sf"/>
</dbReference>
<organism evidence="4 5">
    <name type="scientific">Thermobifida halotolerans</name>
    <dbReference type="NCBI Taxonomy" id="483545"/>
    <lineage>
        <taxon>Bacteria</taxon>
        <taxon>Bacillati</taxon>
        <taxon>Actinomycetota</taxon>
        <taxon>Actinomycetes</taxon>
        <taxon>Streptosporangiales</taxon>
        <taxon>Nocardiopsidaceae</taxon>
        <taxon>Thermobifida</taxon>
    </lineage>
</organism>
<dbReference type="PANTHER" id="PTHR30055:SF234">
    <property type="entry name" value="HTH-TYPE TRANSCRIPTIONAL REGULATOR BETI"/>
    <property type="match status" value="1"/>
</dbReference>
<dbReference type="Pfam" id="PF00440">
    <property type="entry name" value="TetR_N"/>
    <property type="match status" value="1"/>
</dbReference>
<dbReference type="SUPFAM" id="SSF46689">
    <property type="entry name" value="Homeodomain-like"/>
    <property type="match status" value="1"/>
</dbReference>
<dbReference type="PANTHER" id="PTHR30055">
    <property type="entry name" value="HTH-TYPE TRANSCRIPTIONAL REGULATOR RUTR"/>
    <property type="match status" value="1"/>
</dbReference>
<dbReference type="RefSeq" id="WP_068691806.1">
    <property type="nucleotide sequence ID" value="NZ_CP063196.1"/>
</dbReference>
<dbReference type="OrthoDB" id="4823039at2"/>
<dbReference type="AlphaFoldDB" id="A0A399G7K1"/>